<feature type="region of interest" description="Disordered" evidence="1">
    <location>
        <begin position="1"/>
        <end position="95"/>
    </location>
</feature>
<dbReference type="EMBL" id="JABTTQ020003471">
    <property type="protein sequence ID" value="KAK6117220.1"/>
    <property type="molecule type" value="Genomic_DNA"/>
</dbReference>
<evidence type="ECO:0000256" key="1">
    <source>
        <dbReference type="SAM" id="MobiDB-lite"/>
    </source>
</evidence>
<gene>
    <name evidence="2" type="ORF">DH2020_049099</name>
</gene>
<proteinExistence type="predicted"/>
<feature type="compositionally biased region" description="Basic and acidic residues" evidence="1">
    <location>
        <begin position="73"/>
        <end position="86"/>
    </location>
</feature>
<name>A0ABR0U522_REHGL</name>
<keyword evidence="3" id="KW-1185">Reference proteome</keyword>
<dbReference type="Proteomes" id="UP001318860">
    <property type="component" value="Unassembled WGS sequence"/>
</dbReference>
<comment type="caution">
    <text evidence="2">The sequence shown here is derived from an EMBL/GenBank/DDBJ whole genome shotgun (WGS) entry which is preliminary data.</text>
</comment>
<evidence type="ECO:0000313" key="3">
    <source>
        <dbReference type="Proteomes" id="UP001318860"/>
    </source>
</evidence>
<organism evidence="2 3">
    <name type="scientific">Rehmannia glutinosa</name>
    <name type="common">Chinese foxglove</name>
    <dbReference type="NCBI Taxonomy" id="99300"/>
    <lineage>
        <taxon>Eukaryota</taxon>
        <taxon>Viridiplantae</taxon>
        <taxon>Streptophyta</taxon>
        <taxon>Embryophyta</taxon>
        <taxon>Tracheophyta</taxon>
        <taxon>Spermatophyta</taxon>
        <taxon>Magnoliopsida</taxon>
        <taxon>eudicotyledons</taxon>
        <taxon>Gunneridae</taxon>
        <taxon>Pentapetalae</taxon>
        <taxon>asterids</taxon>
        <taxon>lamiids</taxon>
        <taxon>Lamiales</taxon>
        <taxon>Orobanchaceae</taxon>
        <taxon>Rehmannieae</taxon>
        <taxon>Rehmannia</taxon>
    </lineage>
</organism>
<reference evidence="2 3" key="1">
    <citation type="journal article" date="2021" name="Comput. Struct. Biotechnol. J.">
        <title>De novo genome assembly of the potent medicinal plant Rehmannia glutinosa using nanopore technology.</title>
        <authorList>
            <person name="Ma L."/>
            <person name="Dong C."/>
            <person name="Song C."/>
            <person name="Wang X."/>
            <person name="Zheng X."/>
            <person name="Niu Y."/>
            <person name="Chen S."/>
            <person name="Feng W."/>
        </authorList>
    </citation>
    <scope>NUCLEOTIDE SEQUENCE [LARGE SCALE GENOMIC DNA]</scope>
    <source>
        <strain evidence="2">DH-2019</strain>
    </source>
</reference>
<sequence length="201" mass="22876">MTEKRWRWSIGRRRRDVRKPETPEADPPVRRTNPNPQSSSARQRQRRTHVMEISDGCDIMDSVANARRRQRGVRRERDRERDERDPQTAGGARGSYDFYTGEFEILSLAAMRHERLPIEEDENNVGFKIRRGGGGSIGSPPPGGASAAKSTAADIRGPFLCFKECRLIYLTQFQMPNDAFWAAGRPPFSSIGRVTFICCFD</sequence>
<accession>A0ABR0U522</accession>
<evidence type="ECO:0000313" key="2">
    <source>
        <dbReference type="EMBL" id="KAK6117220.1"/>
    </source>
</evidence>
<protein>
    <submittedName>
        <fullName evidence="2">Uncharacterized protein</fullName>
    </submittedName>
</protein>